<keyword evidence="2" id="KW-1185">Reference proteome</keyword>
<evidence type="ECO:0000313" key="2">
    <source>
        <dbReference type="Proteomes" id="UP000828941"/>
    </source>
</evidence>
<protein>
    <submittedName>
        <fullName evidence="1">Uncharacterized protein</fullName>
    </submittedName>
</protein>
<dbReference type="EMBL" id="CM039431">
    <property type="protein sequence ID" value="KAI4336368.1"/>
    <property type="molecule type" value="Genomic_DNA"/>
</dbReference>
<comment type="caution">
    <text evidence="1">The sequence shown here is derived from an EMBL/GenBank/DDBJ whole genome shotgun (WGS) entry which is preliminary data.</text>
</comment>
<dbReference type="Proteomes" id="UP000828941">
    <property type="component" value="Chromosome 6"/>
</dbReference>
<name>A0ACB9NJ43_BAUVA</name>
<proteinExistence type="predicted"/>
<evidence type="ECO:0000313" key="1">
    <source>
        <dbReference type="EMBL" id="KAI4336368.1"/>
    </source>
</evidence>
<accession>A0ACB9NJ43</accession>
<gene>
    <name evidence="1" type="ORF">L6164_014903</name>
</gene>
<reference evidence="1 2" key="1">
    <citation type="journal article" date="2022" name="DNA Res.">
        <title>Chromosomal-level genome assembly of the orchid tree Bauhinia variegata (Leguminosae; Cercidoideae) supports the allotetraploid origin hypothesis of Bauhinia.</title>
        <authorList>
            <person name="Zhong Y."/>
            <person name="Chen Y."/>
            <person name="Zheng D."/>
            <person name="Pang J."/>
            <person name="Liu Y."/>
            <person name="Luo S."/>
            <person name="Meng S."/>
            <person name="Qian L."/>
            <person name="Wei D."/>
            <person name="Dai S."/>
            <person name="Zhou R."/>
        </authorList>
    </citation>
    <scope>NUCLEOTIDE SEQUENCE [LARGE SCALE GENOMIC DNA]</scope>
    <source>
        <strain evidence="1">BV-YZ2020</strain>
    </source>
</reference>
<sequence length="599" mass="66297">MGLPQVASGCVAEEMAVSLGTFVQTPVTPPGIANLSSYQLNVLPGEDLGNRMQFDSPCPESKNNSELSSEPSICHIERTRRLSVKVGQAMQTPVSRTVGFQIRALAPPANGFVGNGYSSTVANVTSDATGSQVRKRLLSPLNGMNLDHFKVNPMDISGGIYRSFSKGYDDGDNVAALQEHKKVHVSNFNDLHSPIWSPSSFVGLTNSTRENQSNPRSQTRAIAIPKNKMTSPSFPSSPLGPRFSERAKLGGECKDGDNINFNEMKQSLDRTNRILSKSLDDSNNLPLKFDLFTPDEISGLEEQWTHGASFPPRHAKSVRRSLVGSFEESLLSGRLPSGKFSQRIDGFLAVLNVAGGNFSPVSRKIPFSVTSVDGDKHLLYYSSINLSGKLLSSKSRISKFQRTLSMDESRSKKGRIRVPMKGRIQLVLSNPEKTPIHTFFCNYDLSDMPAGTKTFLRQKITLNSTSMTGKERQRGHEDGLTLKSGGRDGCKYKKIGEEEKSSSSTCQDNTLHDYSSKASGILLYALHLRLLCPLSKTHSRSVHRCRSDSLSVEIEDERRFYVYDDMRVVFPQRHSDADEGKLHVQYHFPSDPKYFDISI</sequence>
<organism evidence="1 2">
    <name type="scientific">Bauhinia variegata</name>
    <name type="common">Purple orchid tree</name>
    <name type="synonym">Phanera variegata</name>
    <dbReference type="NCBI Taxonomy" id="167791"/>
    <lineage>
        <taxon>Eukaryota</taxon>
        <taxon>Viridiplantae</taxon>
        <taxon>Streptophyta</taxon>
        <taxon>Embryophyta</taxon>
        <taxon>Tracheophyta</taxon>
        <taxon>Spermatophyta</taxon>
        <taxon>Magnoliopsida</taxon>
        <taxon>eudicotyledons</taxon>
        <taxon>Gunneridae</taxon>
        <taxon>Pentapetalae</taxon>
        <taxon>rosids</taxon>
        <taxon>fabids</taxon>
        <taxon>Fabales</taxon>
        <taxon>Fabaceae</taxon>
        <taxon>Cercidoideae</taxon>
        <taxon>Cercideae</taxon>
        <taxon>Bauhiniinae</taxon>
        <taxon>Bauhinia</taxon>
    </lineage>
</organism>